<gene>
    <name evidence="5" type="ORF">SAMN02745206_01918</name>
</gene>
<dbReference type="GO" id="GO:0003995">
    <property type="term" value="F:acyl-CoA dehydrogenase activity"/>
    <property type="evidence" value="ECO:0007669"/>
    <property type="project" value="TreeGrafter"/>
</dbReference>
<sequence length="368" mass="39765">MPHVIAPEELLSPFREIPGDVFSSALWDTLGRWGLLGWTLPRAAGGQGRDTPSFLHYLARCVALGMPAGMGLGWCIHLVISRHLLLPLAPHLGEALLPRAASGEVSVALAVSEPGVGAHPARLQSRAWEKDGTWTLEGTKTPVSNGTFASHFLVVAQTGRDGSKKAFTAFLVPRDAPRLEVESGPNFPFLRSCPHATMHLRGTPVPASSLVGTPGRAYEEVIRPFRDLEDVGLSAVLVGCLRRCLNRLGADADPGDRDADRMTRAGRILCCLESMEVLMERAGSAVDKEEPVRKIRLFLGGLRHLGAAALAELESWAGAGPSTAAHPESSLADARAILRLASHVNELKKKKLGEEWFRRLEEENPFQS</sequence>
<dbReference type="Proteomes" id="UP000184076">
    <property type="component" value="Unassembled WGS sequence"/>
</dbReference>
<keyword evidence="2" id="KW-0274">FAD</keyword>
<accession>A0A1M5BF50</accession>
<organism evidence="5 6">
    <name type="scientific">Desulfacinum infernum DSM 9756</name>
    <dbReference type="NCBI Taxonomy" id="1121391"/>
    <lineage>
        <taxon>Bacteria</taxon>
        <taxon>Pseudomonadati</taxon>
        <taxon>Thermodesulfobacteriota</taxon>
        <taxon>Syntrophobacteria</taxon>
        <taxon>Syntrophobacterales</taxon>
        <taxon>Syntrophobacteraceae</taxon>
        <taxon>Desulfacinum</taxon>
    </lineage>
</organism>
<dbReference type="PANTHER" id="PTHR43884:SF20">
    <property type="entry name" value="ACYL-COA DEHYDROGENASE FADE28"/>
    <property type="match status" value="1"/>
</dbReference>
<evidence type="ECO:0000256" key="1">
    <source>
        <dbReference type="ARBA" id="ARBA00022630"/>
    </source>
</evidence>
<proteinExistence type="predicted"/>
<dbReference type="InterPro" id="IPR009100">
    <property type="entry name" value="AcylCoA_DH/oxidase_NM_dom_sf"/>
</dbReference>
<keyword evidence="1" id="KW-0285">Flavoprotein</keyword>
<dbReference type="SUPFAM" id="SSF56645">
    <property type="entry name" value="Acyl-CoA dehydrogenase NM domain-like"/>
    <property type="match status" value="1"/>
</dbReference>
<dbReference type="InterPro" id="IPR037069">
    <property type="entry name" value="AcylCoA_DH/ox_N_sf"/>
</dbReference>
<evidence type="ECO:0000256" key="3">
    <source>
        <dbReference type="ARBA" id="ARBA00023002"/>
    </source>
</evidence>
<dbReference type="AlphaFoldDB" id="A0A1M5BF50"/>
<evidence type="ECO:0000313" key="6">
    <source>
        <dbReference type="Proteomes" id="UP000184076"/>
    </source>
</evidence>
<dbReference type="InterPro" id="IPR046373">
    <property type="entry name" value="Acyl-CoA_Oxase/DH_mid-dom_sf"/>
</dbReference>
<dbReference type="Gene3D" id="2.40.110.10">
    <property type="entry name" value="Butyryl-CoA Dehydrogenase, subunit A, domain 2"/>
    <property type="match status" value="1"/>
</dbReference>
<dbReference type="EMBL" id="FQVB01000017">
    <property type="protein sequence ID" value="SHF40977.1"/>
    <property type="molecule type" value="Genomic_DNA"/>
</dbReference>
<dbReference type="GO" id="GO:0050660">
    <property type="term" value="F:flavin adenine dinucleotide binding"/>
    <property type="evidence" value="ECO:0007669"/>
    <property type="project" value="InterPro"/>
</dbReference>
<dbReference type="RefSeq" id="WP_073038768.1">
    <property type="nucleotide sequence ID" value="NZ_FQVB01000017.1"/>
</dbReference>
<reference evidence="6" key="1">
    <citation type="submission" date="2016-11" db="EMBL/GenBank/DDBJ databases">
        <authorList>
            <person name="Varghese N."/>
            <person name="Submissions S."/>
        </authorList>
    </citation>
    <scope>NUCLEOTIDE SEQUENCE [LARGE SCALE GENOMIC DNA]</scope>
    <source>
        <strain evidence="6">DSM 9756</strain>
    </source>
</reference>
<evidence type="ECO:0000259" key="4">
    <source>
        <dbReference type="Pfam" id="PF02770"/>
    </source>
</evidence>
<protein>
    <submittedName>
        <fullName evidence="5">Acyl-CoA dehydrogenase</fullName>
    </submittedName>
</protein>
<dbReference type="Gene3D" id="1.10.540.10">
    <property type="entry name" value="Acyl-CoA dehydrogenase/oxidase, N-terminal domain"/>
    <property type="match status" value="1"/>
</dbReference>
<dbReference type="PANTHER" id="PTHR43884">
    <property type="entry name" value="ACYL-COA DEHYDROGENASE"/>
    <property type="match status" value="1"/>
</dbReference>
<dbReference type="STRING" id="1121391.SAMN02745206_01918"/>
<dbReference type="Gene3D" id="1.20.140.10">
    <property type="entry name" value="Butyryl-CoA Dehydrogenase, subunit A, domain 3"/>
    <property type="match status" value="1"/>
</dbReference>
<keyword evidence="6" id="KW-1185">Reference proteome</keyword>
<name>A0A1M5BF50_9BACT</name>
<evidence type="ECO:0000256" key="2">
    <source>
        <dbReference type="ARBA" id="ARBA00022827"/>
    </source>
</evidence>
<feature type="domain" description="Acyl-CoA oxidase/dehydrogenase middle" evidence="4">
    <location>
        <begin position="108"/>
        <end position="184"/>
    </location>
</feature>
<dbReference type="Pfam" id="PF02770">
    <property type="entry name" value="Acyl-CoA_dh_M"/>
    <property type="match status" value="1"/>
</dbReference>
<keyword evidence="3" id="KW-0560">Oxidoreductase</keyword>
<evidence type="ECO:0000313" key="5">
    <source>
        <dbReference type="EMBL" id="SHF40977.1"/>
    </source>
</evidence>
<dbReference type="InterPro" id="IPR006091">
    <property type="entry name" value="Acyl-CoA_Oxase/DH_mid-dom"/>
</dbReference>